<keyword evidence="1" id="KW-0813">Transport</keyword>
<feature type="transmembrane region" description="Helical" evidence="8">
    <location>
        <begin position="362"/>
        <end position="384"/>
    </location>
</feature>
<dbReference type="Proteomes" id="UP001497623">
    <property type="component" value="Unassembled WGS sequence"/>
</dbReference>
<evidence type="ECO:0000256" key="2">
    <source>
        <dbReference type="ARBA" id="ARBA00022606"/>
    </source>
</evidence>
<dbReference type="PROSITE" id="PS50088">
    <property type="entry name" value="ANK_REPEAT"/>
    <property type="match status" value="1"/>
</dbReference>
<name>A0AAV2SGB8_MEGNR</name>
<keyword evidence="8" id="KW-1133">Transmembrane helix</keyword>
<keyword evidence="8" id="KW-0472">Membrane</keyword>
<dbReference type="GO" id="GO:0022857">
    <property type="term" value="F:transmembrane transporter activity"/>
    <property type="evidence" value="ECO:0007669"/>
    <property type="project" value="TreeGrafter"/>
</dbReference>
<dbReference type="GO" id="GO:1902495">
    <property type="term" value="C:transmembrane transporter complex"/>
    <property type="evidence" value="ECO:0007669"/>
    <property type="project" value="TreeGrafter"/>
</dbReference>
<dbReference type="GO" id="GO:0034220">
    <property type="term" value="P:monoatomic ion transmembrane transport"/>
    <property type="evidence" value="ECO:0007669"/>
    <property type="project" value="UniProtKB-KW"/>
</dbReference>
<gene>
    <name evidence="9" type="ORF">MNOR_LOCUS37209</name>
</gene>
<dbReference type="Pfam" id="PF00023">
    <property type="entry name" value="Ank"/>
    <property type="match status" value="1"/>
</dbReference>
<keyword evidence="10" id="KW-1185">Reference proteome</keyword>
<evidence type="ECO:0000256" key="7">
    <source>
        <dbReference type="PROSITE-ProRule" id="PRU00023"/>
    </source>
</evidence>
<feature type="transmembrane region" description="Helical" evidence="8">
    <location>
        <begin position="321"/>
        <end position="342"/>
    </location>
</feature>
<dbReference type="SUPFAM" id="SSF48403">
    <property type="entry name" value="Ankyrin repeat"/>
    <property type="match status" value="1"/>
</dbReference>
<keyword evidence="6" id="KW-0407">Ion channel</keyword>
<feature type="transmembrane region" description="Helical" evidence="8">
    <location>
        <begin position="419"/>
        <end position="438"/>
    </location>
</feature>
<keyword evidence="4 7" id="KW-0040">ANK repeat</keyword>
<evidence type="ECO:0000256" key="3">
    <source>
        <dbReference type="ARBA" id="ARBA00022737"/>
    </source>
</evidence>
<dbReference type="InterPro" id="IPR052076">
    <property type="entry name" value="TRP_cation_channel"/>
</dbReference>
<reference evidence="9 10" key="1">
    <citation type="submission" date="2024-05" db="EMBL/GenBank/DDBJ databases">
        <authorList>
            <person name="Wallberg A."/>
        </authorList>
    </citation>
    <scope>NUCLEOTIDE SEQUENCE [LARGE SCALE GENOMIC DNA]</scope>
</reference>
<feature type="non-terminal residue" evidence="9">
    <location>
        <position position="444"/>
    </location>
</feature>
<keyword evidence="5" id="KW-0406">Ion transport</keyword>
<protein>
    <submittedName>
        <fullName evidence="9">Uncharacterized protein</fullName>
    </submittedName>
</protein>
<dbReference type="PROSITE" id="PS50297">
    <property type="entry name" value="ANK_REP_REGION"/>
    <property type="match status" value="1"/>
</dbReference>
<dbReference type="Gene3D" id="1.25.40.20">
    <property type="entry name" value="Ankyrin repeat-containing domain"/>
    <property type="match status" value="1"/>
</dbReference>
<evidence type="ECO:0000256" key="5">
    <source>
        <dbReference type="ARBA" id="ARBA00023065"/>
    </source>
</evidence>
<dbReference type="PANTHER" id="PTHR47143:SF4">
    <property type="entry name" value="TRANSIENT RECEPTOR POTENTIAL CATION CHANNEL PROTEIN PAINLESS"/>
    <property type="match status" value="1"/>
</dbReference>
<evidence type="ECO:0000256" key="4">
    <source>
        <dbReference type="ARBA" id="ARBA00023043"/>
    </source>
</evidence>
<dbReference type="EMBL" id="CAXKWB010073189">
    <property type="protein sequence ID" value="CAL4196841.1"/>
    <property type="molecule type" value="Genomic_DNA"/>
</dbReference>
<evidence type="ECO:0000313" key="10">
    <source>
        <dbReference type="Proteomes" id="UP001497623"/>
    </source>
</evidence>
<evidence type="ECO:0000313" key="9">
    <source>
        <dbReference type="EMBL" id="CAL4196841.1"/>
    </source>
</evidence>
<proteinExistence type="predicted"/>
<dbReference type="AlphaFoldDB" id="A0AAV2SGB8"/>
<sequence>MHGACINTQQSTGDADVESLQMSDYGVNTALTISTLDRNLFDACDLQNVENIGNLLKRRSNEADCESHTKFRKDYYKVLDFLLENLEEKYHNSLFDIIKESLGNEIYDEAFGSLLIIAARRNCSIILGLILNKMNEMWDNKSLLKYWLNNRDKYGRAVLTHVILRQDKESSGVDCMEVLMSFKQYLDIDAKDCNGYTALHYAVLGEETLDRTLAALLIRNGACINIKNKEGICVIKSIPAIVLEDILNSCIEEPNGFTNDRKKENYALKMDFSIFSHKENNDERNESELIKAVQNSQSHYHLLYHPLVTTFLHMKWQKVKYIWYLNLLFNVTFYTLILLYMYLYREYCILNETIGKKMNLLFLKIVLTIIGSFLMTREVIQFYLFKNKYIQSFENYLEVTILVLTFIMLYIENLETMQIMKIMAWLVVFISAEFLLLLEKLHLL</sequence>
<organism evidence="9 10">
    <name type="scientific">Meganyctiphanes norvegica</name>
    <name type="common">Northern krill</name>
    <name type="synonym">Thysanopoda norvegica</name>
    <dbReference type="NCBI Taxonomy" id="48144"/>
    <lineage>
        <taxon>Eukaryota</taxon>
        <taxon>Metazoa</taxon>
        <taxon>Ecdysozoa</taxon>
        <taxon>Arthropoda</taxon>
        <taxon>Crustacea</taxon>
        <taxon>Multicrustacea</taxon>
        <taxon>Malacostraca</taxon>
        <taxon>Eumalacostraca</taxon>
        <taxon>Eucarida</taxon>
        <taxon>Euphausiacea</taxon>
        <taxon>Euphausiidae</taxon>
        <taxon>Meganyctiphanes</taxon>
    </lineage>
</organism>
<evidence type="ECO:0000256" key="1">
    <source>
        <dbReference type="ARBA" id="ARBA00022448"/>
    </source>
</evidence>
<evidence type="ECO:0000256" key="6">
    <source>
        <dbReference type="ARBA" id="ARBA00023303"/>
    </source>
</evidence>
<dbReference type="PANTHER" id="PTHR47143">
    <property type="entry name" value="TRANSIENT RECEPTOR POTENTIAL CATION CHANNEL PROTEIN PAINLESS"/>
    <property type="match status" value="1"/>
</dbReference>
<dbReference type="InterPro" id="IPR036770">
    <property type="entry name" value="Ankyrin_rpt-contain_sf"/>
</dbReference>
<keyword evidence="3" id="KW-0677">Repeat</keyword>
<evidence type="ECO:0000256" key="8">
    <source>
        <dbReference type="SAM" id="Phobius"/>
    </source>
</evidence>
<keyword evidence="2" id="KW-0716">Sensory transduction</keyword>
<feature type="transmembrane region" description="Helical" evidence="8">
    <location>
        <begin position="396"/>
        <end position="413"/>
    </location>
</feature>
<accession>A0AAV2SGB8</accession>
<comment type="caution">
    <text evidence="9">The sequence shown here is derived from an EMBL/GenBank/DDBJ whole genome shotgun (WGS) entry which is preliminary data.</text>
</comment>
<feature type="repeat" description="ANK" evidence="7">
    <location>
        <begin position="194"/>
        <end position="229"/>
    </location>
</feature>
<dbReference type="InterPro" id="IPR002110">
    <property type="entry name" value="Ankyrin_rpt"/>
</dbReference>
<keyword evidence="8" id="KW-0812">Transmembrane</keyword>